<gene>
    <name evidence="16" type="ORF">VFH_U067960</name>
</gene>
<evidence type="ECO:0000313" key="16">
    <source>
        <dbReference type="EMBL" id="CAI8584285.1"/>
    </source>
</evidence>
<dbReference type="Proteomes" id="UP001157006">
    <property type="component" value="Unassembled WGS sequence"/>
</dbReference>
<dbReference type="GO" id="GO:0061630">
    <property type="term" value="F:ubiquitin protein ligase activity"/>
    <property type="evidence" value="ECO:0007669"/>
    <property type="project" value="UniProtKB-EC"/>
</dbReference>
<dbReference type="InterPro" id="IPR013083">
    <property type="entry name" value="Znf_RING/FYVE/PHD"/>
</dbReference>
<evidence type="ECO:0000256" key="7">
    <source>
        <dbReference type="ARBA" id="ARBA00022786"/>
    </source>
</evidence>
<organism evidence="16 17">
    <name type="scientific">Vicia faba</name>
    <name type="common">Broad bean</name>
    <name type="synonym">Faba vulgaris</name>
    <dbReference type="NCBI Taxonomy" id="3906"/>
    <lineage>
        <taxon>Eukaryota</taxon>
        <taxon>Viridiplantae</taxon>
        <taxon>Streptophyta</taxon>
        <taxon>Embryophyta</taxon>
        <taxon>Tracheophyta</taxon>
        <taxon>Spermatophyta</taxon>
        <taxon>Magnoliopsida</taxon>
        <taxon>eudicotyledons</taxon>
        <taxon>Gunneridae</taxon>
        <taxon>Pentapetalae</taxon>
        <taxon>rosids</taxon>
        <taxon>fabids</taxon>
        <taxon>Fabales</taxon>
        <taxon>Fabaceae</taxon>
        <taxon>Papilionoideae</taxon>
        <taxon>50 kb inversion clade</taxon>
        <taxon>NPAAA clade</taxon>
        <taxon>Hologalegina</taxon>
        <taxon>IRL clade</taxon>
        <taxon>Fabeae</taxon>
        <taxon>Vicia</taxon>
    </lineage>
</organism>
<keyword evidence="12" id="KW-0863">Zinc-finger</keyword>
<name>A0AAV0YE80_VICFA</name>
<evidence type="ECO:0000313" key="17">
    <source>
        <dbReference type="Proteomes" id="UP001157006"/>
    </source>
</evidence>
<evidence type="ECO:0000259" key="15">
    <source>
        <dbReference type="PROSITE" id="PS50089"/>
    </source>
</evidence>
<keyword evidence="6" id="KW-0479">Metal-binding</keyword>
<evidence type="ECO:0000256" key="10">
    <source>
        <dbReference type="ARBA" id="ARBA00023136"/>
    </source>
</evidence>
<evidence type="ECO:0000256" key="8">
    <source>
        <dbReference type="ARBA" id="ARBA00022833"/>
    </source>
</evidence>
<dbReference type="PROSITE" id="PS50089">
    <property type="entry name" value="ZF_RING_2"/>
    <property type="match status" value="1"/>
</dbReference>
<dbReference type="GO" id="GO:0016020">
    <property type="term" value="C:membrane"/>
    <property type="evidence" value="ECO:0007669"/>
    <property type="project" value="UniProtKB-SubCell"/>
</dbReference>
<keyword evidence="5 14" id="KW-0812">Transmembrane</keyword>
<evidence type="ECO:0000256" key="2">
    <source>
        <dbReference type="ARBA" id="ARBA00004167"/>
    </source>
</evidence>
<comment type="catalytic activity">
    <reaction evidence="1">
        <text>S-ubiquitinyl-[E2 ubiquitin-conjugating enzyme]-L-cysteine + [acceptor protein]-L-lysine = [E2 ubiquitin-conjugating enzyme]-L-cysteine + N(6)-ubiquitinyl-[acceptor protein]-L-lysine.</text>
        <dbReference type="EC" id="2.3.2.27"/>
    </reaction>
</comment>
<comment type="caution">
    <text evidence="16">The sequence shown here is derived from an EMBL/GenBank/DDBJ whole genome shotgun (WGS) entry which is preliminary data.</text>
</comment>
<accession>A0AAV0YE80</accession>
<proteinExistence type="inferred from homology"/>
<protein>
    <recommendedName>
        <fullName evidence="3">RING-type E3 ubiquitin transferase</fullName>
        <ecNumber evidence="3">2.3.2.27</ecNumber>
    </recommendedName>
</protein>
<dbReference type="Gene3D" id="3.30.40.10">
    <property type="entry name" value="Zinc/RING finger domain, C3HC4 (zinc finger)"/>
    <property type="match status" value="1"/>
</dbReference>
<keyword evidence="4" id="KW-0808">Transferase</keyword>
<keyword evidence="17" id="KW-1185">Reference proteome</keyword>
<evidence type="ECO:0000256" key="13">
    <source>
        <dbReference type="SAM" id="MobiDB-lite"/>
    </source>
</evidence>
<feature type="domain" description="RING-type" evidence="15">
    <location>
        <begin position="107"/>
        <end position="149"/>
    </location>
</feature>
<dbReference type="EMBL" id="CATIWC010001604">
    <property type="protein sequence ID" value="CAI8584285.1"/>
    <property type="molecule type" value="Genomic_DNA"/>
</dbReference>
<evidence type="ECO:0000256" key="14">
    <source>
        <dbReference type="SAM" id="Phobius"/>
    </source>
</evidence>
<evidence type="ECO:0000256" key="5">
    <source>
        <dbReference type="ARBA" id="ARBA00022692"/>
    </source>
</evidence>
<keyword evidence="7" id="KW-0833">Ubl conjugation pathway</keyword>
<evidence type="ECO:0000256" key="9">
    <source>
        <dbReference type="ARBA" id="ARBA00022989"/>
    </source>
</evidence>
<keyword evidence="10 14" id="KW-0472">Membrane</keyword>
<comment type="subcellular location">
    <subcellularLocation>
        <location evidence="2">Membrane</location>
        <topology evidence="2">Single-pass membrane protein</topology>
    </subcellularLocation>
</comment>
<comment type="similarity">
    <text evidence="11">Belongs to the RING-type zinc finger family. ATL subfamily.</text>
</comment>
<dbReference type="SMART" id="SM00184">
    <property type="entry name" value="RING"/>
    <property type="match status" value="1"/>
</dbReference>
<evidence type="ECO:0000256" key="6">
    <source>
        <dbReference type="ARBA" id="ARBA00022723"/>
    </source>
</evidence>
<feature type="region of interest" description="Disordered" evidence="13">
    <location>
        <begin position="1"/>
        <end position="22"/>
    </location>
</feature>
<keyword evidence="9 14" id="KW-1133">Transmembrane helix</keyword>
<evidence type="ECO:0000256" key="3">
    <source>
        <dbReference type="ARBA" id="ARBA00012483"/>
    </source>
</evidence>
<dbReference type="InterPro" id="IPR044602">
    <property type="entry name" value="ATL10/ATL72-79-like"/>
</dbReference>
<dbReference type="GO" id="GO:0016567">
    <property type="term" value="P:protein ubiquitination"/>
    <property type="evidence" value="ECO:0007669"/>
    <property type="project" value="InterPro"/>
</dbReference>
<dbReference type="SUPFAM" id="SSF57850">
    <property type="entry name" value="RING/U-box"/>
    <property type="match status" value="1"/>
</dbReference>
<evidence type="ECO:0000256" key="11">
    <source>
        <dbReference type="ARBA" id="ARBA00024209"/>
    </source>
</evidence>
<evidence type="ECO:0000256" key="4">
    <source>
        <dbReference type="ARBA" id="ARBA00022679"/>
    </source>
</evidence>
<dbReference type="PANTHER" id="PTHR46905">
    <property type="entry name" value="RING-H2 FINGER PROTEIN ATL78"/>
    <property type="match status" value="1"/>
</dbReference>
<dbReference type="PANTHER" id="PTHR46905:SF22">
    <property type="entry name" value="RING-TYPE E3 UBIQUITIN TRANSFERASE"/>
    <property type="match status" value="1"/>
</dbReference>
<sequence>MAEIHTQTPTISPTPSKPCNNPPQQHSLNSMVLIAAIVCALLCALGLNTMLQCVFQCANRVLTEPLQWIASRRRNSGLKKKDRVALPTSVYNTHSGGSTPQTLDSNCAICLAEFCDGDNMKMLPKCNHRFHVVCIDKWLLSHSSCPTCRNLIKSHDSVHCLSIVIS</sequence>
<dbReference type="GO" id="GO:0008270">
    <property type="term" value="F:zinc ion binding"/>
    <property type="evidence" value="ECO:0007669"/>
    <property type="project" value="UniProtKB-KW"/>
</dbReference>
<dbReference type="EC" id="2.3.2.27" evidence="3"/>
<evidence type="ECO:0000256" key="1">
    <source>
        <dbReference type="ARBA" id="ARBA00000900"/>
    </source>
</evidence>
<dbReference type="AlphaFoldDB" id="A0AAV0YE80"/>
<dbReference type="Pfam" id="PF13639">
    <property type="entry name" value="zf-RING_2"/>
    <property type="match status" value="1"/>
</dbReference>
<dbReference type="InterPro" id="IPR001841">
    <property type="entry name" value="Znf_RING"/>
</dbReference>
<evidence type="ECO:0000256" key="12">
    <source>
        <dbReference type="PROSITE-ProRule" id="PRU00175"/>
    </source>
</evidence>
<keyword evidence="8" id="KW-0862">Zinc</keyword>
<feature type="transmembrane region" description="Helical" evidence="14">
    <location>
        <begin position="31"/>
        <end position="51"/>
    </location>
</feature>
<reference evidence="16 17" key="1">
    <citation type="submission" date="2023-01" db="EMBL/GenBank/DDBJ databases">
        <authorList>
            <person name="Kreplak J."/>
        </authorList>
    </citation>
    <scope>NUCLEOTIDE SEQUENCE [LARGE SCALE GENOMIC DNA]</scope>
</reference>